<evidence type="ECO:0000313" key="4">
    <source>
        <dbReference type="Proteomes" id="UP000292302"/>
    </source>
</evidence>
<dbReference type="EMBL" id="QJUI01000010">
    <property type="protein sequence ID" value="TBU79325.1"/>
    <property type="molecule type" value="Genomic_DNA"/>
</dbReference>
<dbReference type="OrthoDB" id="9806180at2"/>
<comment type="caution">
    <text evidence="3">The sequence shown here is derived from an EMBL/GenBank/DDBJ whole genome shotgun (WGS) entry which is preliminary data.</text>
</comment>
<evidence type="ECO:0000313" key="3">
    <source>
        <dbReference type="EMBL" id="TBU79325.1"/>
    </source>
</evidence>
<dbReference type="Pfam" id="PF07859">
    <property type="entry name" value="Abhydrolase_3"/>
    <property type="match status" value="1"/>
</dbReference>
<name>A0A4Q9QKL6_9GAMM</name>
<dbReference type="GO" id="GO:0005829">
    <property type="term" value="C:cytosol"/>
    <property type="evidence" value="ECO:0007669"/>
    <property type="project" value="TreeGrafter"/>
</dbReference>
<protein>
    <submittedName>
        <fullName evidence="3">Alpha/beta hydrolase</fullName>
    </submittedName>
</protein>
<reference evidence="3 4" key="1">
    <citation type="submission" date="2018-06" db="EMBL/GenBank/DDBJ databases">
        <title>Three novel Pseudomonas species isolated from symptomatic oak.</title>
        <authorList>
            <person name="Bueno-Gonzalez V."/>
            <person name="Brady C."/>
        </authorList>
    </citation>
    <scope>NUCLEOTIDE SEQUENCE [LARGE SCALE GENOMIC DNA]</scope>
    <source>
        <strain evidence="3 4">P9A</strain>
    </source>
</reference>
<dbReference type="PANTHER" id="PTHR23025">
    <property type="entry name" value="TRIACYLGLYCEROL LIPASE"/>
    <property type="match status" value="1"/>
</dbReference>
<feature type="region of interest" description="Disordered" evidence="1">
    <location>
        <begin position="1"/>
        <end position="22"/>
    </location>
</feature>
<dbReference type="GO" id="GO:0004771">
    <property type="term" value="F:sterol ester esterase activity"/>
    <property type="evidence" value="ECO:0007669"/>
    <property type="project" value="TreeGrafter"/>
</dbReference>
<gene>
    <name evidence="3" type="ORF">DNK06_13020</name>
</gene>
<accession>A0A4Q9QKL6</accession>
<keyword evidence="3" id="KW-0378">Hydrolase</keyword>
<dbReference type="Proteomes" id="UP000292302">
    <property type="component" value="Unassembled WGS sequence"/>
</dbReference>
<evidence type="ECO:0000256" key="1">
    <source>
        <dbReference type="SAM" id="MobiDB-lite"/>
    </source>
</evidence>
<dbReference type="InterPro" id="IPR029058">
    <property type="entry name" value="AB_hydrolase_fold"/>
</dbReference>
<dbReference type="SUPFAM" id="SSF53474">
    <property type="entry name" value="alpha/beta-Hydrolases"/>
    <property type="match status" value="1"/>
</dbReference>
<dbReference type="AlphaFoldDB" id="A0A4Q9QKL6"/>
<keyword evidence="4" id="KW-1185">Reference proteome</keyword>
<evidence type="ECO:0000259" key="2">
    <source>
        <dbReference type="Pfam" id="PF07859"/>
    </source>
</evidence>
<dbReference type="RefSeq" id="WP_131180525.1">
    <property type="nucleotide sequence ID" value="NZ_QJUI01000010.1"/>
</dbReference>
<feature type="domain" description="Alpha/beta hydrolase fold-3" evidence="2">
    <location>
        <begin position="96"/>
        <end position="301"/>
    </location>
</feature>
<feature type="compositionally biased region" description="Polar residues" evidence="1">
    <location>
        <begin position="1"/>
        <end position="15"/>
    </location>
</feature>
<dbReference type="GO" id="GO:0019433">
    <property type="term" value="P:triglyceride catabolic process"/>
    <property type="evidence" value="ECO:0007669"/>
    <property type="project" value="TreeGrafter"/>
</dbReference>
<organism evidence="3 4">
    <name type="scientific">Phytopseudomonas daroniae</name>
    <dbReference type="NCBI Taxonomy" id="2487519"/>
    <lineage>
        <taxon>Bacteria</taxon>
        <taxon>Pseudomonadati</taxon>
        <taxon>Pseudomonadota</taxon>
        <taxon>Gammaproteobacteria</taxon>
        <taxon>Pseudomonadales</taxon>
        <taxon>Pseudomonadaceae</taxon>
        <taxon>Phytopseudomonas</taxon>
    </lineage>
</organism>
<sequence length="340" mass="36822">MSNCDENANAGQAETTAPAVHPDVTRVVSRLRDAGLTPPADGDVASIRDYLQRMTSYLAASSVPLECERLLGFMANGRRVPCKLYWPDGSDPPGLMFYCHGGGFRHGSLPGWDAPLRQLVRESGVAILSVDYALAPEHPFPAAFEEVVAVAKQVIDMGAVAGFEIGRFAFGGDSAGANLALGAALALREYGVKALDHLLLFYGVYSKDTTSESWRRCSNFAGYGLSADSMRGYWQSYLQHDQADWRVQPLHADLHGLPTTRLVVGDLDPLLDDNRALQRKLETAGVEAHLTVAPGIIHGVLRFNEWAQVVRDLIRDEGAVLSRSLLSNLPGAGGRTEPRP</sequence>
<dbReference type="PANTHER" id="PTHR23025:SF3">
    <property type="entry name" value="HORMONE-SENSITIVE LIPASE"/>
    <property type="match status" value="1"/>
</dbReference>
<dbReference type="InterPro" id="IPR013094">
    <property type="entry name" value="AB_hydrolase_3"/>
</dbReference>
<dbReference type="GO" id="GO:0004806">
    <property type="term" value="F:triacylglycerol lipase activity"/>
    <property type="evidence" value="ECO:0007669"/>
    <property type="project" value="TreeGrafter"/>
</dbReference>
<dbReference type="Gene3D" id="3.40.50.1820">
    <property type="entry name" value="alpha/beta hydrolase"/>
    <property type="match status" value="1"/>
</dbReference>
<proteinExistence type="predicted"/>